<gene>
    <name evidence="1" type="ORF">PR001_g13307</name>
</gene>
<dbReference type="EMBL" id="QXFV01000902">
    <property type="protein sequence ID" value="KAE9021762.1"/>
    <property type="molecule type" value="Genomic_DNA"/>
</dbReference>
<protein>
    <submittedName>
        <fullName evidence="1">Uncharacterized protein</fullName>
    </submittedName>
</protein>
<proteinExistence type="predicted"/>
<sequence>MLLLRSELVCLTTFCTFCIARVTAGVYQLFHYRSNATVLAGGRDRSFVRNVETCGNK</sequence>
<reference evidence="1 2" key="1">
    <citation type="submission" date="2018-09" db="EMBL/GenBank/DDBJ databases">
        <title>Genomic investigation of the strawberry pathogen Phytophthora fragariae indicates pathogenicity is determined by transcriptional variation in three key races.</title>
        <authorList>
            <person name="Adams T.M."/>
            <person name="Armitage A.D."/>
            <person name="Sobczyk M.K."/>
            <person name="Bates H.J."/>
            <person name="Dunwell J.M."/>
            <person name="Nellist C.F."/>
            <person name="Harrison R.J."/>
        </authorList>
    </citation>
    <scope>NUCLEOTIDE SEQUENCE [LARGE SCALE GENOMIC DNA]</scope>
    <source>
        <strain evidence="1 2">SCRP249</strain>
    </source>
</reference>
<evidence type="ECO:0000313" key="1">
    <source>
        <dbReference type="EMBL" id="KAE9021762.1"/>
    </source>
</evidence>
<comment type="caution">
    <text evidence="1">The sequence shown here is derived from an EMBL/GenBank/DDBJ whole genome shotgun (WGS) entry which is preliminary data.</text>
</comment>
<accession>A0A6A3LR44</accession>
<dbReference type="AlphaFoldDB" id="A0A6A3LR44"/>
<evidence type="ECO:0000313" key="2">
    <source>
        <dbReference type="Proteomes" id="UP000429607"/>
    </source>
</evidence>
<dbReference type="Proteomes" id="UP000429607">
    <property type="component" value="Unassembled WGS sequence"/>
</dbReference>
<name>A0A6A3LR44_9STRA</name>
<organism evidence="1 2">
    <name type="scientific">Phytophthora rubi</name>
    <dbReference type="NCBI Taxonomy" id="129364"/>
    <lineage>
        <taxon>Eukaryota</taxon>
        <taxon>Sar</taxon>
        <taxon>Stramenopiles</taxon>
        <taxon>Oomycota</taxon>
        <taxon>Peronosporomycetes</taxon>
        <taxon>Peronosporales</taxon>
        <taxon>Peronosporaceae</taxon>
        <taxon>Phytophthora</taxon>
    </lineage>
</organism>